<dbReference type="AlphaFoldDB" id="A0A9P6WMM9"/>
<dbReference type="Proteomes" id="UP000697127">
    <property type="component" value="Unassembled WGS sequence"/>
</dbReference>
<feature type="transmembrane region" description="Helical" evidence="10">
    <location>
        <begin position="154"/>
        <end position="174"/>
    </location>
</feature>
<evidence type="ECO:0000256" key="9">
    <source>
        <dbReference type="ARBA" id="ARBA00041103"/>
    </source>
</evidence>
<dbReference type="EMBL" id="PUHW01000146">
    <property type="protein sequence ID" value="KAG0688508.1"/>
    <property type="molecule type" value="Genomic_DNA"/>
</dbReference>
<dbReference type="OrthoDB" id="1601at2759"/>
<organism evidence="11 12">
    <name type="scientific">Pichia californica</name>
    <dbReference type="NCBI Taxonomy" id="460514"/>
    <lineage>
        <taxon>Eukaryota</taxon>
        <taxon>Fungi</taxon>
        <taxon>Dikarya</taxon>
        <taxon>Ascomycota</taxon>
        <taxon>Saccharomycotina</taxon>
        <taxon>Pichiomycetes</taxon>
        <taxon>Pichiales</taxon>
        <taxon>Pichiaceae</taxon>
        <taxon>Pichia</taxon>
    </lineage>
</organism>
<feature type="transmembrane region" description="Helical" evidence="10">
    <location>
        <begin position="5"/>
        <end position="23"/>
    </location>
</feature>
<feature type="transmembrane region" description="Helical" evidence="10">
    <location>
        <begin position="316"/>
        <end position="338"/>
    </location>
</feature>
<comment type="subcellular location">
    <subcellularLocation>
        <location evidence="1">Endoplasmic reticulum membrane</location>
        <topology evidence="1">Multi-pass membrane protein</topology>
    </subcellularLocation>
</comment>
<accession>A0A9P6WMM9</accession>
<evidence type="ECO:0000256" key="10">
    <source>
        <dbReference type="SAM" id="Phobius"/>
    </source>
</evidence>
<dbReference type="GO" id="GO:0005459">
    <property type="term" value="F:UDP-galactose transmembrane transporter activity"/>
    <property type="evidence" value="ECO:0007669"/>
    <property type="project" value="TreeGrafter"/>
</dbReference>
<evidence type="ECO:0000256" key="3">
    <source>
        <dbReference type="ARBA" id="ARBA00022448"/>
    </source>
</evidence>
<evidence type="ECO:0000256" key="2">
    <source>
        <dbReference type="ARBA" id="ARBA00010694"/>
    </source>
</evidence>
<feature type="transmembrane region" description="Helical" evidence="10">
    <location>
        <begin position="186"/>
        <end position="203"/>
    </location>
</feature>
<evidence type="ECO:0000256" key="7">
    <source>
        <dbReference type="ARBA" id="ARBA00022989"/>
    </source>
</evidence>
<name>A0A9P6WMM9_9ASCO</name>
<feature type="transmembrane region" description="Helical" evidence="10">
    <location>
        <begin position="290"/>
        <end position="310"/>
    </location>
</feature>
<proteinExistence type="inferred from homology"/>
<sequence>MYSTALLFTCVASIYVSFIYWSYLQEKLTSSNYSIDPINETAFFHFPLIINIVQCIFCIVSGSIYLYSKIQLNNKSNKDEKKDKENIIMFFPSLSKKTILTLYSISISQSISAPLSYMSLDHVDYILYLLAKSCKLVPVMFVHYFAFGTIYPKYKYIVAFIITFGVTLFTIGGMKSKTKEISEDGNILLGLTMLCISLLLDGFMNSAQDIIFKTNYKKLTGAHLMTYLNFFTMLNLTIYTIFMTSQFQNFISFIKINGYFALYDLIKFSLCGAVGQIFIFITLEKFSSVVLVTVTVTRKMLSMALSVVLFGHVLNWKQWCGLILVFVGVGLESLIKIFQKKKPISNKKTE</sequence>
<keyword evidence="6" id="KW-0256">Endoplasmic reticulum</keyword>
<keyword evidence="8 10" id="KW-0472">Membrane</keyword>
<dbReference type="Pfam" id="PF08449">
    <property type="entry name" value="UAA"/>
    <property type="match status" value="1"/>
</dbReference>
<evidence type="ECO:0000313" key="11">
    <source>
        <dbReference type="EMBL" id="KAG0688508.1"/>
    </source>
</evidence>
<feature type="transmembrane region" description="Helical" evidence="10">
    <location>
        <begin position="224"/>
        <end position="245"/>
    </location>
</feature>
<dbReference type="GO" id="GO:0000139">
    <property type="term" value="C:Golgi membrane"/>
    <property type="evidence" value="ECO:0007669"/>
    <property type="project" value="TreeGrafter"/>
</dbReference>
<evidence type="ECO:0000256" key="4">
    <source>
        <dbReference type="ARBA" id="ARBA00022597"/>
    </source>
</evidence>
<evidence type="ECO:0000256" key="1">
    <source>
        <dbReference type="ARBA" id="ARBA00004477"/>
    </source>
</evidence>
<feature type="transmembrane region" description="Helical" evidence="10">
    <location>
        <begin position="87"/>
        <end position="105"/>
    </location>
</feature>
<dbReference type="PANTHER" id="PTHR10778:SF10">
    <property type="entry name" value="SOLUTE CARRIER FAMILY 35 MEMBER B1"/>
    <property type="match status" value="1"/>
</dbReference>
<dbReference type="InterPro" id="IPR013657">
    <property type="entry name" value="SCL35B1-4/HUT1"/>
</dbReference>
<reference evidence="11" key="1">
    <citation type="submission" date="2020-11" db="EMBL/GenBank/DDBJ databases">
        <title>Kefir isolates.</title>
        <authorList>
            <person name="Marcisauskas S."/>
            <person name="Kim Y."/>
            <person name="Blasche S."/>
        </authorList>
    </citation>
    <scope>NUCLEOTIDE SEQUENCE</scope>
    <source>
        <strain evidence="11">Olga-1</strain>
    </source>
</reference>
<gene>
    <name evidence="11" type="primary">HUT1</name>
    <name evidence="11" type="ORF">C6P40_000886</name>
</gene>
<keyword evidence="4" id="KW-0762">Sugar transport</keyword>
<comment type="similarity">
    <text evidence="2">Belongs to the nucleotide-sugar transporter family. SLC35B subfamily.</text>
</comment>
<dbReference type="GO" id="GO:0005460">
    <property type="term" value="F:UDP-glucose transmembrane transporter activity"/>
    <property type="evidence" value="ECO:0007669"/>
    <property type="project" value="TreeGrafter"/>
</dbReference>
<keyword evidence="5 10" id="KW-0812">Transmembrane</keyword>
<keyword evidence="3" id="KW-0813">Transport</keyword>
<feature type="transmembrane region" description="Helical" evidence="10">
    <location>
        <begin position="125"/>
        <end position="147"/>
    </location>
</feature>
<keyword evidence="7 10" id="KW-1133">Transmembrane helix</keyword>
<comment type="caution">
    <text evidence="11">The sequence shown here is derived from an EMBL/GenBank/DDBJ whole genome shotgun (WGS) entry which is preliminary data.</text>
</comment>
<dbReference type="SUPFAM" id="SSF103481">
    <property type="entry name" value="Multidrug resistance efflux transporter EmrE"/>
    <property type="match status" value="1"/>
</dbReference>
<dbReference type="PANTHER" id="PTHR10778">
    <property type="entry name" value="SOLUTE CARRIER FAMILY 35 MEMBER B"/>
    <property type="match status" value="1"/>
</dbReference>
<evidence type="ECO:0000313" key="12">
    <source>
        <dbReference type="Proteomes" id="UP000697127"/>
    </source>
</evidence>
<evidence type="ECO:0000256" key="6">
    <source>
        <dbReference type="ARBA" id="ARBA00022824"/>
    </source>
</evidence>
<feature type="transmembrane region" description="Helical" evidence="10">
    <location>
        <begin position="43"/>
        <end position="67"/>
    </location>
</feature>
<dbReference type="InterPro" id="IPR037185">
    <property type="entry name" value="EmrE-like"/>
</dbReference>
<dbReference type="GO" id="GO:0005789">
    <property type="term" value="C:endoplasmic reticulum membrane"/>
    <property type="evidence" value="ECO:0007669"/>
    <property type="project" value="UniProtKB-SubCell"/>
</dbReference>
<evidence type="ECO:0000256" key="5">
    <source>
        <dbReference type="ARBA" id="ARBA00022692"/>
    </source>
</evidence>
<keyword evidence="12" id="KW-1185">Reference proteome</keyword>
<feature type="transmembrane region" description="Helical" evidence="10">
    <location>
        <begin position="265"/>
        <end position="283"/>
    </location>
</feature>
<protein>
    <recommendedName>
        <fullName evidence="9">UDP-galactose transporter homolog 1</fullName>
    </recommendedName>
</protein>
<evidence type="ECO:0000256" key="8">
    <source>
        <dbReference type="ARBA" id="ARBA00023136"/>
    </source>
</evidence>